<accession>A0A7W5DQI1</accession>
<dbReference type="SUPFAM" id="SSF51735">
    <property type="entry name" value="NAD(P)-binding Rossmann-fold domains"/>
    <property type="match status" value="1"/>
</dbReference>
<sequence>MKNTIIQEDIEQICQENLDWTKLSNKNILISGANGMLPSYWIEVFLFLIKQKIIFNTHIFAIVRNEEKANIRFEDYLKESFFSLIVQDICDPINITNKIDIIIHAASQASPKYYGIDPVGTINPNVIGTTNLLKLAKEQQTEMFIFFSSAEVYGNKNTSNAIDETDFGYLDPMNVRSCYAESKRLGETICVSWYKQFNVPVKIIRPFHTYGPGMSPNDGRVFADFVFNILNNQDIIMKSDGCAQRAYCYIKDAVLGYFYVLLNGSIGEAYNVGNPSEEYSVKDLAKILIDLFPEKSLSLKMDKQFTSPGYIPSNINRILPNINKIKNIGWAPKVDIKTGFYRTIVSYNEN</sequence>
<evidence type="ECO:0000259" key="5">
    <source>
        <dbReference type="Pfam" id="PF01370"/>
    </source>
</evidence>
<keyword evidence="2" id="KW-0210">Decarboxylase</keyword>
<dbReference type="InterPro" id="IPR036291">
    <property type="entry name" value="NAD(P)-bd_dom_sf"/>
</dbReference>
<reference evidence="6 7" key="1">
    <citation type="submission" date="2020-08" db="EMBL/GenBank/DDBJ databases">
        <title>Genomic Encyclopedia of Type Strains, Phase IV (KMG-IV): sequencing the most valuable type-strain genomes for metagenomic binning, comparative biology and taxonomic classification.</title>
        <authorList>
            <person name="Goeker M."/>
        </authorList>
    </citation>
    <scope>NUCLEOTIDE SEQUENCE [LARGE SCALE GENOMIC DNA]</scope>
    <source>
        <strain evidence="6 7">DSM 27471</strain>
    </source>
</reference>
<evidence type="ECO:0000313" key="6">
    <source>
        <dbReference type="EMBL" id="MBB3187210.1"/>
    </source>
</evidence>
<dbReference type="Proteomes" id="UP000544222">
    <property type="component" value="Unassembled WGS sequence"/>
</dbReference>
<dbReference type="AlphaFoldDB" id="A0A7W5DQI1"/>
<evidence type="ECO:0000313" key="7">
    <source>
        <dbReference type="Proteomes" id="UP000544222"/>
    </source>
</evidence>
<dbReference type="Pfam" id="PF01370">
    <property type="entry name" value="Epimerase"/>
    <property type="match status" value="1"/>
</dbReference>
<feature type="domain" description="NAD-dependent epimerase/dehydratase" evidence="5">
    <location>
        <begin position="28"/>
        <end position="273"/>
    </location>
</feature>
<dbReference type="InterPro" id="IPR001509">
    <property type="entry name" value="Epimerase_deHydtase"/>
</dbReference>
<gene>
    <name evidence="6" type="ORF">FHX64_001373</name>
</gene>
<keyword evidence="3" id="KW-0520">NAD</keyword>
<organism evidence="6 7">
    <name type="scientific">Microbacter margulisiae</name>
    <dbReference type="NCBI Taxonomy" id="1350067"/>
    <lineage>
        <taxon>Bacteria</taxon>
        <taxon>Pseudomonadati</taxon>
        <taxon>Bacteroidota</taxon>
        <taxon>Bacteroidia</taxon>
        <taxon>Bacteroidales</taxon>
        <taxon>Porphyromonadaceae</taxon>
        <taxon>Microbacter</taxon>
    </lineage>
</organism>
<dbReference type="GO" id="GO:0042732">
    <property type="term" value="P:D-xylose metabolic process"/>
    <property type="evidence" value="ECO:0007669"/>
    <property type="project" value="InterPro"/>
</dbReference>
<dbReference type="PANTHER" id="PTHR43078">
    <property type="entry name" value="UDP-GLUCURONIC ACID DECARBOXYLASE-RELATED"/>
    <property type="match status" value="1"/>
</dbReference>
<keyword evidence="4" id="KW-0456">Lyase</keyword>
<evidence type="ECO:0000256" key="1">
    <source>
        <dbReference type="ARBA" id="ARBA00001911"/>
    </source>
</evidence>
<name>A0A7W5DQI1_9PORP</name>
<dbReference type="PANTHER" id="PTHR43078:SF7">
    <property type="entry name" value="UDP-GLUCURONATE DECARBOXYLASE"/>
    <property type="match status" value="1"/>
</dbReference>
<protein>
    <submittedName>
        <fullName evidence="6">Nucleoside-diphosphate-sugar epimerase</fullName>
    </submittedName>
</protein>
<evidence type="ECO:0000256" key="2">
    <source>
        <dbReference type="ARBA" id="ARBA00022793"/>
    </source>
</evidence>
<dbReference type="EMBL" id="JACHYB010000001">
    <property type="protein sequence ID" value="MBB3187210.1"/>
    <property type="molecule type" value="Genomic_DNA"/>
</dbReference>
<dbReference type="GO" id="GO:0048040">
    <property type="term" value="F:UDP-glucuronate decarboxylase activity"/>
    <property type="evidence" value="ECO:0007669"/>
    <property type="project" value="TreeGrafter"/>
</dbReference>
<dbReference type="GO" id="GO:0005737">
    <property type="term" value="C:cytoplasm"/>
    <property type="evidence" value="ECO:0007669"/>
    <property type="project" value="TreeGrafter"/>
</dbReference>
<dbReference type="InterPro" id="IPR044516">
    <property type="entry name" value="UXS-like"/>
</dbReference>
<dbReference type="Gene3D" id="3.40.50.720">
    <property type="entry name" value="NAD(P)-binding Rossmann-like Domain"/>
    <property type="match status" value="1"/>
</dbReference>
<keyword evidence="7" id="KW-1185">Reference proteome</keyword>
<proteinExistence type="predicted"/>
<comment type="caution">
    <text evidence="6">The sequence shown here is derived from an EMBL/GenBank/DDBJ whole genome shotgun (WGS) entry which is preliminary data.</text>
</comment>
<evidence type="ECO:0000256" key="4">
    <source>
        <dbReference type="ARBA" id="ARBA00023239"/>
    </source>
</evidence>
<dbReference type="GO" id="GO:0070403">
    <property type="term" value="F:NAD+ binding"/>
    <property type="evidence" value="ECO:0007669"/>
    <property type="project" value="InterPro"/>
</dbReference>
<dbReference type="RefSeq" id="WP_183413000.1">
    <property type="nucleotide sequence ID" value="NZ_JACHYB010000001.1"/>
</dbReference>
<evidence type="ECO:0000256" key="3">
    <source>
        <dbReference type="ARBA" id="ARBA00023027"/>
    </source>
</evidence>
<comment type="cofactor">
    <cofactor evidence="1">
        <name>NAD(+)</name>
        <dbReference type="ChEBI" id="CHEBI:57540"/>
    </cofactor>
</comment>